<evidence type="ECO:0000256" key="5">
    <source>
        <dbReference type="ARBA" id="ARBA00023211"/>
    </source>
</evidence>
<accession>A0A1T4KQW5</accession>
<name>A0A1T4KQW5_9FIRM</name>
<dbReference type="SUPFAM" id="SSF56300">
    <property type="entry name" value="Metallo-dependent phosphatases"/>
    <property type="match status" value="1"/>
</dbReference>
<gene>
    <name evidence="7" type="ORF">SAMN02745973_00664</name>
</gene>
<evidence type="ECO:0000256" key="2">
    <source>
        <dbReference type="ARBA" id="ARBA00022519"/>
    </source>
</evidence>
<evidence type="ECO:0000256" key="1">
    <source>
        <dbReference type="ARBA" id="ARBA00022475"/>
    </source>
</evidence>
<evidence type="ECO:0000256" key="4">
    <source>
        <dbReference type="ARBA" id="ARBA00023136"/>
    </source>
</evidence>
<dbReference type="InterPro" id="IPR029052">
    <property type="entry name" value="Metallo-depent_PP-like"/>
</dbReference>
<dbReference type="InterPro" id="IPR043461">
    <property type="entry name" value="LpxH-like"/>
</dbReference>
<keyword evidence="4" id="KW-0472">Membrane</keyword>
<reference evidence="7 8" key="1">
    <citation type="submission" date="2017-02" db="EMBL/GenBank/DDBJ databases">
        <authorList>
            <person name="Peterson S.W."/>
        </authorList>
    </citation>
    <scope>NUCLEOTIDE SEQUENCE [LARGE SCALE GENOMIC DNA]</scope>
    <source>
        <strain evidence="7 8">DSM 15102</strain>
    </source>
</reference>
<proteinExistence type="predicted"/>
<evidence type="ECO:0000313" key="8">
    <source>
        <dbReference type="Proteomes" id="UP000196365"/>
    </source>
</evidence>
<evidence type="ECO:0000313" key="7">
    <source>
        <dbReference type="EMBL" id="SJZ44795.1"/>
    </source>
</evidence>
<keyword evidence="3" id="KW-0479">Metal-binding</keyword>
<feature type="domain" description="Calcineurin-like phosphoesterase" evidence="6">
    <location>
        <begin position="24"/>
        <end position="231"/>
    </location>
</feature>
<organism evidence="7 8">
    <name type="scientific">Garciella nitratireducens DSM 15102</name>
    <dbReference type="NCBI Taxonomy" id="1121911"/>
    <lineage>
        <taxon>Bacteria</taxon>
        <taxon>Bacillati</taxon>
        <taxon>Bacillota</taxon>
        <taxon>Clostridia</taxon>
        <taxon>Eubacteriales</taxon>
        <taxon>Eubacteriaceae</taxon>
        <taxon>Garciella</taxon>
    </lineage>
</organism>
<keyword evidence="2" id="KW-0997">Cell inner membrane</keyword>
<dbReference type="OrthoDB" id="9773199at2"/>
<keyword evidence="5" id="KW-0464">Manganese</keyword>
<dbReference type="Gene3D" id="3.60.21.10">
    <property type="match status" value="1"/>
</dbReference>
<dbReference type="RefSeq" id="WP_087678087.1">
    <property type="nucleotide sequence ID" value="NZ_FUWV01000002.1"/>
</dbReference>
<dbReference type="GO" id="GO:0046872">
    <property type="term" value="F:metal ion binding"/>
    <property type="evidence" value="ECO:0007669"/>
    <property type="project" value="UniProtKB-KW"/>
</dbReference>
<dbReference type="InterPro" id="IPR004843">
    <property type="entry name" value="Calcineurin-like_PHP"/>
</dbReference>
<keyword evidence="8" id="KW-1185">Reference proteome</keyword>
<dbReference type="EMBL" id="FUWV01000002">
    <property type="protein sequence ID" value="SJZ44795.1"/>
    <property type="molecule type" value="Genomic_DNA"/>
</dbReference>
<dbReference type="GO" id="GO:0008758">
    <property type="term" value="F:UDP-2,3-diacylglucosamine hydrolase activity"/>
    <property type="evidence" value="ECO:0007669"/>
    <property type="project" value="TreeGrafter"/>
</dbReference>
<dbReference type="GO" id="GO:0009245">
    <property type="term" value="P:lipid A biosynthetic process"/>
    <property type="evidence" value="ECO:0007669"/>
    <property type="project" value="TreeGrafter"/>
</dbReference>
<keyword evidence="1" id="KW-1003">Cell membrane</keyword>
<dbReference type="GO" id="GO:0016020">
    <property type="term" value="C:membrane"/>
    <property type="evidence" value="ECO:0007669"/>
    <property type="project" value="GOC"/>
</dbReference>
<dbReference type="AlphaFoldDB" id="A0A1T4KQW5"/>
<dbReference type="PANTHER" id="PTHR34990">
    <property type="entry name" value="UDP-2,3-DIACYLGLUCOSAMINE HYDROLASE-RELATED"/>
    <property type="match status" value="1"/>
</dbReference>
<protein>
    <submittedName>
        <fullName evidence="7">Calcineurin-like phosphoesterase superfamily domain-containing protein</fullName>
    </submittedName>
</protein>
<evidence type="ECO:0000256" key="3">
    <source>
        <dbReference type="ARBA" id="ARBA00022723"/>
    </source>
</evidence>
<dbReference type="PANTHER" id="PTHR34990:SF2">
    <property type="entry name" value="BLL8164 PROTEIN"/>
    <property type="match status" value="1"/>
</dbReference>
<sequence>MNTLKGLSKVFESAEEILFDDRSKIVIMSDCHRGDGTWADNFAKNQNFYFIALNDYYKKGYTYIELGDGDELWENKKFSDIFAMHKDAFWILSKFYQENRLYFIYGNHDMVKKNPNFTQKHLYQYYDSHKKKEIPLFKNIKIHEGLILRHSITGDKIFLVHGHQVDPMNSVFWRISKFLVRYIWKPLESYGIKNPTSPAKNHEKKDDVDIKLSKWVKKNRHMLIAGHTHRPMFPEVGDIPYFNDGSCVHPRCITAIEIENATIKLVKWTIKTKLDGTMFIGKEILTGPKKLKDYFSIESYFDKKEKIKEVSDYF</sequence>
<dbReference type="Pfam" id="PF00149">
    <property type="entry name" value="Metallophos"/>
    <property type="match status" value="1"/>
</dbReference>
<dbReference type="Proteomes" id="UP000196365">
    <property type="component" value="Unassembled WGS sequence"/>
</dbReference>
<evidence type="ECO:0000259" key="6">
    <source>
        <dbReference type="Pfam" id="PF00149"/>
    </source>
</evidence>